<dbReference type="Proteomes" id="UP000053268">
    <property type="component" value="Unassembled WGS sequence"/>
</dbReference>
<keyword evidence="4" id="KW-1185">Reference proteome</keyword>
<protein>
    <submittedName>
        <fullName evidence="3">Uncharacterized protein</fullName>
    </submittedName>
</protein>
<evidence type="ECO:0000256" key="1">
    <source>
        <dbReference type="SAM" id="Coils"/>
    </source>
</evidence>
<dbReference type="EMBL" id="KQ459166">
    <property type="protein sequence ID" value="KPJ03556.1"/>
    <property type="molecule type" value="Genomic_DNA"/>
</dbReference>
<evidence type="ECO:0000313" key="4">
    <source>
        <dbReference type="Proteomes" id="UP000053268"/>
    </source>
</evidence>
<evidence type="ECO:0000313" key="3">
    <source>
        <dbReference type="EMBL" id="KPJ03556.1"/>
    </source>
</evidence>
<sequence>MLSSNDLERLIAEKRHDIEREKIDLGLSRSLDNNVEENKEYNNSKKVQISKQVSHNNYVKPDDSLQKETISLEEEIPADLERYIRRCTGLPVMLKAGEYSPNNPLVRGERAGAGDVMLGLGEYERRRNTLRRIRQQQYREYLDQQAKLKQEAKEKAERERREREEKERAREEERERERREIEIPSPVRRRASLNYGHDVSSGSNNTYITKVDTGVQVESVTRPLSVAVQTDDVDLYPVPLVHQKLTQAERELSPRVAGEQTHKWTEDWTQWKERRRSYGDFDDHVTSGVRKSKKEKLGDMRHSYMPSIFDADAIQLRNLQAEKEAAARRQFYQQELKNQIMEQQRIREERKTREKMLEEAEMRRLEEQLRALKSAQTHETYRQIQHNEYMKEHSSEYEKKRAMLQNEIEKEKRTLLRSTSHKPVSSVSRDITQTSHSDNISKLPFYYQNKTNKPPYSINIPENSIFSQNYDIESYLRKNLNPSRESLISNNLRELRAENTQHIYKDNKNTKDNYTEQYSRDDYTENKNTREKYTVNKNTRESYTDNKNNNVIIEKALIHTQPKRNKEDTLPIPVLKHSPIKISNDINQNTELSKAMQIVDDKWKIPAVQKNILKTLPKEDGKNINILTQLGSIRRQLQLEQLKLDNMIAKDDDV</sequence>
<reference evidence="3 4" key="1">
    <citation type="journal article" date="2015" name="Nat. Commun.">
        <title>Outbred genome sequencing and CRISPR/Cas9 gene editing in butterflies.</title>
        <authorList>
            <person name="Li X."/>
            <person name="Fan D."/>
            <person name="Zhang W."/>
            <person name="Liu G."/>
            <person name="Zhang L."/>
            <person name="Zhao L."/>
            <person name="Fang X."/>
            <person name="Chen L."/>
            <person name="Dong Y."/>
            <person name="Chen Y."/>
            <person name="Ding Y."/>
            <person name="Zhao R."/>
            <person name="Feng M."/>
            <person name="Zhu Y."/>
            <person name="Feng Y."/>
            <person name="Jiang X."/>
            <person name="Zhu D."/>
            <person name="Xiang H."/>
            <person name="Feng X."/>
            <person name="Li S."/>
            <person name="Wang J."/>
            <person name="Zhang G."/>
            <person name="Kronforst M.R."/>
            <person name="Wang W."/>
        </authorList>
    </citation>
    <scope>NUCLEOTIDE SEQUENCE [LARGE SCALE GENOMIC DNA]</scope>
    <source>
        <strain evidence="3">Ya'a_city_454_Px</strain>
        <tissue evidence="3">Whole body</tissue>
    </source>
</reference>
<name>A0A0N0PA46_PAPXU</name>
<feature type="region of interest" description="Disordered" evidence="2">
    <location>
        <begin position="144"/>
        <end position="179"/>
    </location>
</feature>
<evidence type="ECO:0000256" key="2">
    <source>
        <dbReference type="SAM" id="MobiDB-lite"/>
    </source>
</evidence>
<dbReference type="AlphaFoldDB" id="A0A0N0PA46"/>
<organism evidence="3 4">
    <name type="scientific">Papilio xuthus</name>
    <name type="common">Asian swallowtail butterfly</name>
    <dbReference type="NCBI Taxonomy" id="66420"/>
    <lineage>
        <taxon>Eukaryota</taxon>
        <taxon>Metazoa</taxon>
        <taxon>Ecdysozoa</taxon>
        <taxon>Arthropoda</taxon>
        <taxon>Hexapoda</taxon>
        <taxon>Insecta</taxon>
        <taxon>Pterygota</taxon>
        <taxon>Neoptera</taxon>
        <taxon>Endopterygota</taxon>
        <taxon>Lepidoptera</taxon>
        <taxon>Glossata</taxon>
        <taxon>Ditrysia</taxon>
        <taxon>Papilionoidea</taxon>
        <taxon>Papilionidae</taxon>
        <taxon>Papilioninae</taxon>
        <taxon>Papilio</taxon>
    </lineage>
</organism>
<accession>A0A0N0PA46</accession>
<proteinExistence type="predicted"/>
<gene>
    <name evidence="3" type="ORF">RR46_01627</name>
</gene>
<keyword evidence="1" id="KW-0175">Coiled coil</keyword>
<dbReference type="STRING" id="66420.A0A0N0PA46"/>
<feature type="coiled-coil region" evidence="1">
    <location>
        <begin position="329"/>
        <end position="414"/>
    </location>
</feature>